<name>A0A2M9CYR8_9CELL</name>
<accession>A0A2M9CYR8</accession>
<organism evidence="1 2">
    <name type="scientific">Sediminihabitans luteus</name>
    <dbReference type="NCBI Taxonomy" id="1138585"/>
    <lineage>
        <taxon>Bacteria</taxon>
        <taxon>Bacillati</taxon>
        <taxon>Actinomycetota</taxon>
        <taxon>Actinomycetes</taxon>
        <taxon>Micrococcales</taxon>
        <taxon>Cellulomonadaceae</taxon>
        <taxon>Sediminihabitans</taxon>
    </lineage>
</organism>
<reference evidence="1 2" key="1">
    <citation type="submission" date="2017-11" db="EMBL/GenBank/DDBJ databases">
        <title>Genomic Encyclopedia of Archaeal and Bacterial Type Strains, Phase II (KMG-II): From Individual Species to Whole Genera.</title>
        <authorList>
            <person name="Goeker M."/>
        </authorList>
    </citation>
    <scope>NUCLEOTIDE SEQUENCE [LARGE SCALE GENOMIC DNA]</scope>
    <source>
        <strain evidence="1 2">DSM 25478</strain>
    </source>
</reference>
<dbReference type="EMBL" id="PGFE01000001">
    <property type="protein sequence ID" value="PJJ77079.1"/>
    <property type="molecule type" value="Genomic_DNA"/>
</dbReference>
<gene>
    <name evidence="1" type="ORF">CLV28_0291</name>
</gene>
<evidence type="ECO:0008006" key="3">
    <source>
        <dbReference type="Google" id="ProtNLM"/>
    </source>
</evidence>
<dbReference type="OrthoDB" id="3237509at2"/>
<comment type="caution">
    <text evidence="1">The sequence shown here is derived from an EMBL/GenBank/DDBJ whole genome shotgun (WGS) entry which is preliminary data.</text>
</comment>
<keyword evidence="2" id="KW-1185">Reference proteome</keyword>
<dbReference type="Proteomes" id="UP000231693">
    <property type="component" value="Unassembled WGS sequence"/>
</dbReference>
<evidence type="ECO:0000313" key="1">
    <source>
        <dbReference type="EMBL" id="PJJ77079.1"/>
    </source>
</evidence>
<protein>
    <recommendedName>
        <fullName evidence="3">DNA-binding MarR family transcriptional regulator</fullName>
    </recommendedName>
</protein>
<dbReference type="RefSeq" id="WP_100421526.1">
    <property type="nucleotide sequence ID" value="NZ_BOOX01000016.1"/>
</dbReference>
<proteinExistence type="predicted"/>
<dbReference type="AlphaFoldDB" id="A0A2M9CYR8"/>
<evidence type="ECO:0000313" key="2">
    <source>
        <dbReference type="Proteomes" id="UP000231693"/>
    </source>
</evidence>
<sequence>MSHPPHVPHDAATHDDVDRLAARWDAETPGIAGQSFMLAARVERLHALLDAVTRDRLRTLDLTREEYALLAALRSAGHPYEGTVPSVEVSDADAAASLAARGLVEVGAGTPAVVRLTVAGEQLALSAVTAVVSGQAVALRTVPAGALQEATAALRAVLVALG</sequence>